<dbReference type="SUPFAM" id="SSF53335">
    <property type="entry name" value="S-adenosyl-L-methionine-dependent methyltransferases"/>
    <property type="match status" value="1"/>
</dbReference>
<accession>A0A4R6Z2C8</accession>
<evidence type="ECO:0000313" key="2">
    <source>
        <dbReference type="Proteomes" id="UP000295293"/>
    </source>
</evidence>
<proteinExistence type="predicted"/>
<sequence>MAASSATPCLTRPEATAIAQAFLPPSRFGNRYNYYYVRSKLASDPLYDGICAMLQHSRAPLLDLGCGLGLLAHALRQKGIALPYRGVDNDAGKIASARQAAGRRALDAVEFAHIDLATQLPDHCGSVALLDVLQFLPPVAQSRLLDAAIGMLAPGAVLLLRTGLDDGSWRARTTRAVDRFSRWTRWMNAGPRRYPDPDDLRARFAAAGLSAEFSPLFGRTPFNNWRIVAKHA</sequence>
<protein>
    <submittedName>
        <fullName evidence="1">Methyltransferase family protein</fullName>
    </submittedName>
</protein>
<dbReference type="Pfam" id="PF13489">
    <property type="entry name" value="Methyltransf_23"/>
    <property type="match status" value="1"/>
</dbReference>
<name>A0A4R6Z2C8_9GAMM</name>
<dbReference type="OrthoDB" id="5565939at2"/>
<organism evidence="1 2">
    <name type="scientific">Tahibacter aquaticus</name>
    <dbReference type="NCBI Taxonomy" id="520092"/>
    <lineage>
        <taxon>Bacteria</taxon>
        <taxon>Pseudomonadati</taxon>
        <taxon>Pseudomonadota</taxon>
        <taxon>Gammaproteobacteria</taxon>
        <taxon>Lysobacterales</taxon>
        <taxon>Rhodanobacteraceae</taxon>
        <taxon>Tahibacter</taxon>
    </lineage>
</organism>
<dbReference type="Proteomes" id="UP000295293">
    <property type="component" value="Unassembled WGS sequence"/>
</dbReference>
<dbReference type="GO" id="GO:0008168">
    <property type="term" value="F:methyltransferase activity"/>
    <property type="evidence" value="ECO:0007669"/>
    <property type="project" value="UniProtKB-KW"/>
</dbReference>
<keyword evidence="1" id="KW-0489">Methyltransferase</keyword>
<gene>
    <name evidence="1" type="ORF">DFR29_104186</name>
</gene>
<dbReference type="AlphaFoldDB" id="A0A4R6Z2C8"/>
<keyword evidence="1" id="KW-0808">Transferase</keyword>
<keyword evidence="2" id="KW-1185">Reference proteome</keyword>
<evidence type="ECO:0000313" key="1">
    <source>
        <dbReference type="EMBL" id="TDR45758.1"/>
    </source>
</evidence>
<reference evidence="1 2" key="1">
    <citation type="submission" date="2019-03" db="EMBL/GenBank/DDBJ databases">
        <title>Genomic Encyclopedia of Type Strains, Phase IV (KMG-IV): sequencing the most valuable type-strain genomes for metagenomic binning, comparative biology and taxonomic classification.</title>
        <authorList>
            <person name="Goeker M."/>
        </authorList>
    </citation>
    <scope>NUCLEOTIDE SEQUENCE [LARGE SCALE GENOMIC DNA]</scope>
    <source>
        <strain evidence="1 2">DSM 21667</strain>
    </source>
</reference>
<dbReference type="Gene3D" id="3.40.50.150">
    <property type="entry name" value="Vaccinia Virus protein VP39"/>
    <property type="match status" value="1"/>
</dbReference>
<dbReference type="InterPro" id="IPR029063">
    <property type="entry name" value="SAM-dependent_MTases_sf"/>
</dbReference>
<dbReference type="GO" id="GO:0032259">
    <property type="term" value="P:methylation"/>
    <property type="evidence" value="ECO:0007669"/>
    <property type="project" value="UniProtKB-KW"/>
</dbReference>
<dbReference type="EMBL" id="SNZH01000004">
    <property type="protein sequence ID" value="TDR45758.1"/>
    <property type="molecule type" value="Genomic_DNA"/>
</dbReference>
<comment type="caution">
    <text evidence="1">The sequence shown here is derived from an EMBL/GenBank/DDBJ whole genome shotgun (WGS) entry which is preliminary data.</text>
</comment>